<evidence type="ECO:0000313" key="6">
    <source>
        <dbReference type="Proteomes" id="UP000318331"/>
    </source>
</evidence>
<feature type="domain" description="DUF11" evidence="3">
    <location>
        <begin position="1063"/>
        <end position="1156"/>
    </location>
</feature>
<keyword evidence="6" id="KW-1185">Reference proteome</keyword>
<reference evidence="5 6" key="1">
    <citation type="submission" date="2019-06" db="EMBL/GenBank/DDBJ databases">
        <title>Sequencing the genomes of 1000 actinobacteria strains.</title>
        <authorList>
            <person name="Klenk H.-P."/>
        </authorList>
    </citation>
    <scope>NUCLEOTIDE SEQUENCE [LARGE SCALE GENOMIC DNA]</scope>
    <source>
        <strain evidence="5 6">DSM 18031</strain>
    </source>
</reference>
<proteinExistence type="predicted"/>
<comment type="caution">
    <text evidence="5">The sequence shown here is derived from an EMBL/GenBank/DDBJ whole genome shotgun (WGS) entry which is preliminary data.</text>
</comment>
<feature type="region of interest" description="Disordered" evidence="1">
    <location>
        <begin position="899"/>
        <end position="922"/>
    </location>
</feature>
<protein>
    <submittedName>
        <fullName evidence="5">Putative repeat protein (TIGR01451 family)/fimbrial isopeptide formation D2 family protein</fullName>
    </submittedName>
</protein>
<dbReference type="Pfam" id="PF01345">
    <property type="entry name" value="DUF11"/>
    <property type="match status" value="6"/>
</dbReference>
<dbReference type="InterPro" id="IPR047589">
    <property type="entry name" value="DUF11_rpt"/>
</dbReference>
<evidence type="ECO:0000313" key="5">
    <source>
        <dbReference type="EMBL" id="TQM65716.1"/>
    </source>
</evidence>
<dbReference type="InterPro" id="IPR001434">
    <property type="entry name" value="OmcB-like_DUF11"/>
</dbReference>
<feature type="domain" description="DUF11" evidence="3">
    <location>
        <begin position="1304"/>
        <end position="1415"/>
    </location>
</feature>
<feature type="domain" description="DUF11" evidence="3">
    <location>
        <begin position="1194"/>
        <end position="1270"/>
    </location>
</feature>
<dbReference type="Proteomes" id="UP000318331">
    <property type="component" value="Unassembled WGS sequence"/>
</dbReference>
<feature type="domain" description="DUF7927" evidence="4">
    <location>
        <begin position="397"/>
        <end position="532"/>
    </location>
</feature>
<dbReference type="OrthoDB" id="134475at2"/>
<feature type="domain" description="DUF11" evidence="3">
    <location>
        <begin position="809"/>
        <end position="908"/>
    </location>
</feature>
<keyword evidence="2" id="KW-0812">Transmembrane</keyword>
<accession>A0A543I538</accession>
<dbReference type="PANTHER" id="PTHR34819:SF3">
    <property type="entry name" value="CELL SURFACE PROTEIN"/>
    <property type="match status" value="1"/>
</dbReference>
<dbReference type="EMBL" id="VFPN01000001">
    <property type="protein sequence ID" value="TQM65716.1"/>
    <property type="molecule type" value="Genomic_DNA"/>
</dbReference>
<gene>
    <name evidence="5" type="ORF">FB466_0528</name>
</gene>
<evidence type="ECO:0000259" key="4">
    <source>
        <dbReference type="Pfam" id="PF25549"/>
    </source>
</evidence>
<evidence type="ECO:0000256" key="1">
    <source>
        <dbReference type="SAM" id="MobiDB-lite"/>
    </source>
</evidence>
<organism evidence="5 6">
    <name type="scientific">Klugiella xanthotipulae</name>
    <dbReference type="NCBI Taxonomy" id="244735"/>
    <lineage>
        <taxon>Bacteria</taxon>
        <taxon>Bacillati</taxon>
        <taxon>Actinomycetota</taxon>
        <taxon>Actinomycetes</taxon>
        <taxon>Micrococcales</taxon>
        <taxon>Microbacteriaceae</taxon>
        <taxon>Klugiella</taxon>
    </lineage>
</organism>
<evidence type="ECO:0000256" key="2">
    <source>
        <dbReference type="SAM" id="Phobius"/>
    </source>
</evidence>
<feature type="domain" description="DUF11" evidence="3">
    <location>
        <begin position="928"/>
        <end position="1039"/>
    </location>
</feature>
<dbReference type="NCBIfam" id="TIGR01451">
    <property type="entry name" value="B_ant_repeat"/>
    <property type="match status" value="6"/>
</dbReference>
<dbReference type="PANTHER" id="PTHR34819">
    <property type="entry name" value="LARGE CYSTEINE-RICH PERIPLASMIC PROTEIN OMCB"/>
    <property type="match status" value="1"/>
</dbReference>
<name>A0A543I538_9MICO</name>
<feature type="domain" description="DUF7927" evidence="4">
    <location>
        <begin position="544"/>
        <end position="669"/>
    </location>
</feature>
<keyword evidence="2" id="KW-1133">Transmembrane helix</keyword>
<dbReference type="RefSeq" id="WP_141915587.1">
    <property type="nucleotide sequence ID" value="NZ_BAAAYS010000001.1"/>
</dbReference>
<dbReference type="InterPro" id="IPR051172">
    <property type="entry name" value="Chlamydia_OmcB"/>
</dbReference>
<dbReference type="InterPro" id="IPR057687">
    <property type="entry name" value="DUF7927"/>
</dbReference>
<dbReference type="Pfam" id="PF25549">
    <property type="entry name" value="DUF7927"/>
    <property type="match status" value="2"/>
</dbReference>
<dbReference type="Gene3D" id="2.60.40.1170">
    <property type="entry name" value="Mu homology domain, subdomain B"/>
    <property type="match status" value="3"/>
</dbReference>
<feature type="domain" description="DUF11" evidence="3">
    <location>
        <begin position="681"/>
        <end position="782"/>
    </location>
</feature>
<feature type="transmembrane region" description="Helical" evidence="2">
    <location>
        <begin position="1433"/>
        <end position="1452"/>
    </location>
</feature>
<keyword evidence="2" id="KW-0472">Membrane</keyword>
<evidence type="ECO:0000259" key="3">
    <source>
        <dbReference type="Pfam" id="PF01345"/>
    </source>
</evidence>
<sequence length="1462" mass="148948">MIDYTLNAARRWIGRTTAIAVVAALLVAALVSTPGTPAEATDGLSVTATPATIQKRLSAADPGFVITVTDEMATPSSSYILGGVPAGWSVTVAGTTLAPLSPDPILYSLVGTAARSGAVSLVPPVGFEGTVSGLQLSRVSTSAANLITDFDNGTFDYNGSASEPAQAKPVLPDLNTAYRYKDPTVLNASNGTCTSTQYGPCDGLYTIWPTANMGGSTSHFNNLWADLRSVGTPMTVNSATVCSANNSYQVPTATAEQAGKFLIINGSENMPVPNNLVVTTVTGLTPHTNYTFSGYLANLSYDSDPINPVRSALFAGNTLIGSSVNSPKQPSCNNAATTWTSMTSTVNTGSATSLTLGVRNMTIGGIGNDLGVDELSLYEMETATFAVTVKGFTAGLAVATSATPASGTAVSAGDYVTYSVSATNTGDATLTNVTLTDALADVLDNATVVAGSLAATTGAVPVISGKNLTWKGTLAPAESVTLTYQVLLGEEYRSGQSLVRGVVGSATDPAGGAVASGCTTGAETACSTVHPIIAGDPSLSIALQADSPSGQAVTRGSTVTYTVTASNTGETPLTGVTIRNDLADVLDDATIQDSSLAASTGPAPTRAGNLLTWTGPLGIGKSVTLTYAVVVKTDFAEATTLLNRATAEASDPNGGSVPATCVTDTGRGCLTTHPVPVAGVSIAKNDHTEIVGTGEDTTYDLVVTNTGEDRATGVTVTDSLPEELTFVSATKGGRYDPDTRTVRWDVGTIPVSGTQTVSVTATVDPALAPNHSISNTATVSSAEGCTAICSATDVDRTPAISVVVDDHREVVRSADVLTYDVVVANTGDGAVPGVVVTSILPPNTEFVSATGGGVPSEDGTTVTWTLGERGAHTTETLTVTVRVGSVSAGDSVVHNATVTSDHGCTNDPATPGDECGARDTDSVPAVSVTTDDHLTTAVPGGQNTYDVVVTNRMPGVAPRVTVTQVLSDDLTFVSADAHGTYDPTNRTVTWNLGDLPAGAQTTLHVTGTVAKGVLPNATVVATARVATDGTCADDITTVTNECESSDTDRVPAIGITVDDGLTIVRSGQTAVYTITARNDGDDEATEVMVRDTMPTNVDFVTSSITATQSIDNPLAFEWNVGTIAPGASVTITVTVRVHDDLPADTRVVNTASIATAGVCVDNPATPVAECVSVDTDRLPSDVWILLDDHLTVIAPAQELVYDIVVGNNSATNTVEAAEVTNTLPDNVTFVSASDGGELNAADGTVTWSLPRIAPGGTTTVQVTVTADKDIAPGAHVLSTALVQIPGGCSSPDACESFDLDGVADLGITLDDHRTQVDVDEQLTYDLVISNRSTVAASEVVARDQLPPTLTFVSATGGGTYDEKTREVTFELGELGAGADVTVQVVATVNAGGFGVVLNPATVTSAQGCTDTDACQASDTDLVQGLALTGSSPFPLGLAAVFLLASGVFLAMCNRRRGGGRVV</sequence>